<evidence type="ECO:0000313" key="2">
    <source>
        <dbReference type="Proteomes" id="UP000793456"/>
    </source>
</evidence>
<dbReference type="EMBL" id="CM011674">
    <property type="protein sequence ID" value="TMS23853.1"/>
    <property type="molecule type" value="Genomic_DNA"/>
</dbReference>
<proteinExistence type="predicted"/>
<organism evidence="1 2">
    <name type="scientific">Larimichthys crocea</name>
    <name type="common">Large yellow croaker</name>
    <name type="synonym">Pseudosciaena crocea</name>
    <dbReference type="NCBI Taxonomy" id="215358"/>
    <lineage>
        <taxon>Eukaryota</taxon>
        <taxon>Metazoa</taxon>
        <taxon>Chordata</taxon>
        <taxon>Craniata</taxon>
        <taxon>Vertebrata</taxon>
        <taxon>Euteleostomi</taxon>
        <taxon>Actinopterygii</taxon>
        <taxon>Neopterygii</taxon>
        <taxon>Teleostei</taxon>
        <taxon>Neoteleostei</taxon>
        <taxon>Acanthomorphata</taxon>
        <taxon>Eupercaria</taxon>
        <taxon>Sciaenidae</taxon>
        <taxon>Larimichthys</taxon>
    </lineage>
</organism>
<sequence length="109" mass="11888">MEKTINQVSHARVCSLESRVEALAQSEVRLKEQVSALEGEKQELQSTVTRLQDLLSSLSIHTTTTTTTTEEHALTPSHSERHAAAAKVEVLANRTVDSHPHPLALPEGS</sequence>
<protein>
    <submittedName>
        <fullName evidence="1">Uncharacterized protein</fullName>
    </submittedName>
</protein>
<evidence type="ECO:0000313" key="1">
    <source>
        <dbReference type="EMBL" id="TMS23853.1"/>
    </source>
</evidence>
<gene>
    <name evidence="1" type="ORF">E3U43_009159</name>
</gene>
<name>A0ACD3RXB0_LARCR</name>
<keyword evidence="2" id="KW-1185">Reference proteome</keyword>
<reference evidence="1" key="1">
    <citation type="submission" date="2018-11" db="EMBL/GenBank/DDBJ databases">
        <title>The sequence and de novo assembly of Larimichthys crocea genome using PacBio and Hi-C technologies.</title>
        <authorList>
            <person name="Xu P."/>
            <person name="Chen B."/>
            <person name="Zhou Z."/>
            <person name="Ke Q."/>
            <person name="Wu Y."/>
            <person name="Bai H."/>
            <person name="Pu F."/>
        </authorList>
    </citation>
    <scope>NUCLEOTIDE SEQUENCE</scope>
    <source>
        <tissue evidence="1">Muscle</tissue>
    </source>
</reference>
<accession>A0ACD3RXB0</accession>
<dbReference type="Proteomes" id="UP000793456">
    <property type="component" value="Chromosome I"/>
</dbReference>
<comment type="caution">
    <text evidence="1">The sequence shown here is derived from an EMBL/GenBank/DDBJ whole genome shotgun (WGS) entry which is preliminary data.</text>
</comment>